<reference evidence="2 3" key="1">
    <citation type="submission" date="2017-06" db="EMBL/GenBank/DDBJ databases">
        <authorList>
            <person name="Kim H.J."/>
            <person name="Triplett B.A."/>
        </authorList>
    </citation>
    <scope>NUCLEOTIDE SEQUENCE [LARGE SCALE GENOMIC DNA]</scope>
    <source>
        <strain evidence="2 3">DSM 11445</strain>
    </source>
</reference>
<sequence>MVDTISRGFRSSERRQRTDTDHPPFGAFVPAPGHQLGFGDLKTIEAAELLAAIRDGVQAYPSMQDALGFERVIHAIADSARQECARITL</sequence>
<dbReference type="Proteomes" id="UP000198440">
    <property type="component" value="Unassembled WGS sequence"/>
</dbReference>
<dbReference type="RefSeq" id="WP_245823199.1">
    <property type="nucleotide sequence ID" value="NZ_FZON01000011.1"/>
</dbReference>
<gene>
    <name evidence="2" type="ORF">SAMN04488078_1011117</name>
</gene>
<feature type="compositionally biased region" description="Basic and acidic residues" evidence="1">
    <location>
        <begin position="10"/>
        <end position="22"/>
    </location>
</feature>
<evidence type="ECO:0000313" key="2">
    <source>
        <dbReference type="EMBL" id="SNS34954.1"/>
    </source>
</evidence>
<organism evidence="2 3">
    <name type="scientific">Antarctobacter heliothermus</name>
    <dbReference type="NCBI Taxonomy" id="74033"/>
    <lineage>
        <taxon>Bacteria</taxon>
        <taxon>Pseudomonadati</taxon>
        <taxon>Pseudomonadota</taxon>
        <taxon>Alphaproteobacteria</taxon>
        <taxon>Rhodobacterales</taxon>
        <taxon>Roseobacteraceae</taxon>
        <taxon>Antarctobacter</taxon>
    </lineage>
</organism>
<name>A0A239DTP6_9RHOB</name>
<proteinExistence type="predicted"/>
<dbReference type="Gene3D" id="3.30.360.10">
    <property type="entry name" value="Dihydrodipicolinate Reductase, domain 2"/>
    <property type="match status" value="1"/>
</dbReference>
<feature type="region of interest" description="Disordered" evidence="1">
    <location>
        <begin position="1"/>
        <end position="25"/>
    </location>
</feature>
<dbReference type="AlphaFoldDB" id="A0A239DTP6"/>
<evidence type="ECO:0000313" key="3">
    <source>
        <dbReference type="Proteomes" id="UP000198440"/>
    </source>
</evidence>
<accession>A0A239DTP6</accession>
<protein>
    <submittedName>
        <fullName evidence="2">Uncharacterized protein</fullName>
    </submittedName>
</protein>
<dbReference type="EMBL" id="FZON01000011">
    <property type="protein sequence ID" value="SNS34954.1"/>
    <property type="molecule type" value="Genomic_DNA"/>
</dbReference>
<evidence type="ECO:0000256" key="1">
    <source>
        <dbReference type="SAM" id="MobiDB-lite"/>
    </source>
</evidence>